<organism evidence="1 2">
    <name type="scientific">Tetrahymena thermophila (strain SB210)</name>
    <dbReference type="NCBI Taxonomy" id="312017"/>
    <lineage>
        <taxon>Eukaryota</taxon>
        <taxon>Sar</taxon>
        <taxon>Alveolata</taxon>
        <taxon>Ciliophora</taxon>
        <taxon>Intramacronucleata</taxon>
        <taxon>Oligohymenophorea</taxon>
        <taxon>Hymenostomatida</taxon>
        <taxon>Tetrahymenina</taxon>
        <taxon>Tetrahymenidae</taxon>
        <taxon>Tetrahymena</taxon>
    </lineage>
</organism>
<accession>Q23WU7</accession>
<evidence type="ECO:0000313" key="2">
    <source>
        <dbReference type="Proteomes" id="UP000009168"/>
    </source>
</evidence>
<name>Q23WU7_TETTS</name>
<dbReference type="KEGG" id="tet:TTHERM_00777080"/>
<keyword evidence="2" id="KW-1185">Reference proteome</keyword>
<dbReference type="HOGENOM" id="CLU_810094_0_0_1"/>
<dbReference type="GeneID" id="7823822"/>
<dbReference type="RefSeq" id="XP_001021243.1">
    <property type="nucleotide sequence ID" value="XM_001021243.3"/>
</dbReference>
<dbReference type="Proteomes" id="UP000009168">
    <property type="component" value="Unassembled WGS sequence"/>
</dbReference>
<proteinExistence type="predicted"/>
<reference evidence="2" key="1">
    <citation type="journal article" date="2006" name="PLoS Biol.">
        <title>Macronuclear genome sequence of the ciliate Tetrahymena thermophila, a model eukaryote.</title>
        <authorList>
            <person name="Eisen J.A."/>
            <person name="Coyne R.S."/>
            <person name="Wu M."/>
            <person name="Wu D."/>
            <person name="Thiagarajan M."/>
            <person name="Wortman J.R."/>
            <person name="Badger J.H."/>
            <person name="Ren Q."/>
            <person name="Amedeo P."/>
            <person name="Jones K.M."/>
            <person name="Tallon L.J."/>
            <person name="Delcher A.L."/>
            <person name="Salzberg S.L."/>
            <person name="Silva J.C."/>
            <person name="Haas B.J."/>
            <person name="Majoros W.H."/>
            <person name="Farzad M."/>
            <person name="Carlton J.M."/>
            <person name="Smith R.K. Jr."/>
            <person name="Garg J."/>
            <person name="Pearlman R.E."/>
            <person name="Karrer K.M."/>
            <person name="Sun L."/>
            <person name="Manning G."/>
            <person name="Elde N.C."/>
            <person name="Turkewitz A.P."/>
            <person name="Asai D.J."/>
            <person name="Wilkes D.E."/>
            <person name="Wang Y."/>
            <person name="Cai H."/>
            <person name="Collins K."/>
            <person name="Stewart B.A."/>
            <person name="Lee S.R."/>
            <person name="Wilamowska K."/>
            <person name="Weinberg Z."/>
            <person name="Ruzzo W.L."/>
            <person name="Wloga D."/>
            <person name="Gaertig J."/>
            <person name="Frankel J."/>
            <person name="Tsao C.-C."/>
            <person name="Gorovsky M.A."/>
            <person name="Keeling P.J."/>
            <person name="Waller R.F."/>
            <person name="Patron N.J."/>
            <person name="Cherry J.M."/>
            <person name="Stover N.A."/>
            <person name="Krieger C.J."/>
            <person name="del Toro C."/>
            <person name="Ryder H.F."/>
            <person name="Williamson S.C."/>
            <person name="Barbeau R.A."/>
            <person name="Hamilton E.P."/>
            <person name="Orias E."/>
        </authorList>
    </citation>
    <scope>NUCLEOTIDE SEQUENCE [LARGE SCALE GENOMIC DNA]</scope>
    <source>
        <strain evidence="2">SB210</strain>
    </source>
</reference>
<dbReference type="InParanoid" id="Q23WU7"/>
<dbReference type="AlphaFoldDB" id="Q23WU7"/>
<protein>
    <submittedName>
        <fullName evidence="1">Uncharacterized protein</fullName>
    </submittedName>
</protein>
<sequence length="343" mass="41057">MLIRQLSRVNRYLFCTKVQNSQSSFEEQLSAKFLQNNLDLLKIKFNVTQTNELIQQLTKPLHEIEDKTKYIFNLSQIILENKDQLKQHRYETNQIIRKYLSNKWPCAENFESQMIDFAIQEFQNNYKEIDEGHNLLQFFRVVVLSEKYTKQQIKKIAQLYNQHYLRINIKFAILSLYYAQQCNALDKFSILVKIIDELSIFIEFNSFSTLTLIMENLNDQQTFNMLKPIVIRIQQEFLQKETCLLNNILMTRFDALVEFLKLSNLMIPEFERYCEVQRIRLQNLQDKGINRHSMTSILTVDQEEVLSRIYDQYSSEKHTVENNNEDSSDDNFLDDLLIKHQKK</sequence>
<gene>
    <name evidence="1" type="ORF">TTHERM_00777080</name>
</gene>
<evidence type="ECO:0000313" key="1">
    <source>
        <dbReference type="EMBL" id="EAS00998.1"/>
    </source>
</evidence>
<dbReference type="EMBL" id="GG662606">
    <property type="protein sequence ID" value="EAS00998.1"/>
    <property type="molecule type" value="Genomic_DNA"/>
</dbReference>